<evidence type="ECO:0000313" key="11">
    <source>
        <dbReference type="EMBL" id="PWV97956.1"/>
    </source>
</evidence>
<comment type="similarity">
    <text evidence="3 9">Belongs to the peptidase S26 family.</text>
</comment>
<dbReference type="OrthoDB" id="9802919at2"/>
<keyword evidence="5 8" id="KW-0645">Protease</keyword>
<evidence type="ECO:0000256" key="4">
    <source>
        <dbReference type="ARBA" id="ARBA00013208"/>
    </source>
</evidence>
<dbReference type="GO" id="GO:0005886">
    <property type="term" value="C:plasma membrane"/>
    <property type="evidence" value="ECO:0007669"/>
    <property type="project" value="UniProtKB-SubCell"/>
</dbReference>
<evidence type="ECO:0000313" key="12">
    <source>
        <dbReference type="Proteomes" id="UP000246635"/>
    </source>
</evidence>
<feature type="active site" evidence="7">
    <location>
        <position position="54"/>
    </location>
</feature>
<evidence type="ECO:0000256" key="9">
    <source>
        <dbReference type="RuleBase" id="RU362042"/>
    </source>
</evidence>
<proteinExistence type="inferred from homology"/>
<accession>A0A2V2YSQ3</accession>
<keyword evidence="8" id="KW-0472">Membrane</keyword>
<dbReference type="InterPro" id="IPR019756">
    <property type="entry name" value="Pept_S26A_signal_pept_1_Ser-AS"/>
</dbReference>
<dbReference type="PANTHER" id="PTHR43390">
    <property type="entry name" value="SIGNAL PEPTIDASE I"/>
    <property type="match status" value="1"/>
</dbReference>
<dbReference type="PROSITE" id="PS00501">
    <property type="entry name" value="SPASE_I_1"/>
    <property type="match status" value="1"/>
</dbReference>
<reference evidence="11 12" key="1">
    <citation type="submission" date="2018-05" db="EMBL/GenBank/DDBJ databases">
        <title>Genomic Encyclopedia of Type Strains, Phase III (KMG-III): the genomes of soil and plant-associated and newly described type strains.</title>
        <authorList>
            <person name="Whitman W."/>
        </authorList>
    </citation>
    <scope>NUCLEOTIDE SEQUENCE [LARGE SCALE GENOMIC DNA]</scope>
    <source>
        <strain evidence="11 12">CECT 5696</strain>
    </source>
</reference>
<evidence type="ECO:0000256" key="8">
    <source>
        <dbReference type="RuleBase" id="RU003993"/>
    </source>
</evidence>
<dbReference type="Proteomes" id="UP000246635">
    <property type="component" value="Unassembled WGS sequence"/>
</dbReference>
<dbReference type="SUPFAM" id="SSF51306">
    <property type="entry name" value="LexA/Signal peptidase"/>
    <property type="match status" value="1"/>
</dbReference>
<dbReference type="EC" id="3.4.21.89" evidence="4 8"/>
<evidence type="ECO:0000256" key="3">
    <source>
        <dbReference type="ARBA" id="ARBA00009370"/>
    </source>
</evidence>
<dbReference type="GO" id="GO:0006465">
    <property type="term" value="P:signal peptide processing"/>
    <property type="evidence" value="ECO:0007669"/>
    <property type="project" value="InterPro"/>
</dbReference>
<keyword evidence="8" id="KW-0812">Transmembrane</keyword>
<evidence type="ECO:0000259" key="10">
    <source>
        <dbReference type="Pfam" id="PF10502"/>
    </source>
</evidence>
<dbReference type="NCBIfam" id="TIGR02227">
    <property type="entry name" value="sigpep_I_bact"/>
    <property type="match status" value="1"/>
</dbReference>
<dbReference type="PANTHER" id="PTHR43390:SF1">
    <property type="entry name" value="CHLOROPLAST PROCESSING PEPTIDASE"/>
    <property type="match status" value="1"/>
</dbReference>
<organism evidence="11 12">
    <name type="scientific">Paenibacillus cellulosilyticus</name>
    <dbReference type="NCBI Taxonomy" id="375489"/>
    <lineage>
        <taxon>Bacteria</taxon>
        <taxon>Bacillati</taxon>
        <taxon>Bacillota</taxon>
        <taxon>Bacilli</taxon>
        <taxon>Bacillales</taxon>
        <taxon>Paenibacillaceae</taxon>
        <taxon>Paenibacillus</taxon>
    </lineage>
</organism>
<feature type="domain" description="Peptidase S26" evidence="10">
    <location>
        <begin position="24"/>
        <end position="183"/>
    </location>
</feature>
<keyword evidence="12" id="KW-1185">Reference proteome</keyword>
<protein>
    <recommendedName>
        <fullName evidence="4 8">Signal peptidase I</fullName>
        <ecNumber evidence="4 8">3.4.21.89</ecNumber>
    </recommendedName>
</protein>
<sequence>MADLKSEARAEMEEDVRRFSVEWMGWIKTISIALTIVLLLHAFVFHLSKVEGHSMEPTLHDHDWLYVNKFVYLIGDPKVGDVVILEDPSDSPDKKLLVKRVVGVPGDRIEIRNRVLYRNGERVDESLYTNTDIEDLDFGPYEVPDDCYFVMGDNRHARASRDSRSFGPVIRDRISGRVDYIVWPTGDLGSL</sequence>
<keyword evidence="8" id="KW-1133">Transmembrane helix</keyword>
<dbReference type="EMBL" id="QGTQ01000019">
    <property type="protein sequence ID" value="PWV97956.1"/>
    <property type="molecule type" value="Genomic_DNA"/>
</dbReference>
<evidence type="ECO:0000256" key="5">
    <source>
        <dbReference type="ARBA" id="ARBA00022670"/>
    </source>
</evidence>
<dbReference type="GO" id="GO:0009003">
    <property type="term" value="F:signal peptidase activity"/>
    <property type="evidence" value="ECO:0007669"/>
    <property type="project" value="UniProtKB-EC"/>
</dbReference>
<evidence type="ECO:0000256" key="7">
    <source>
        <dbReference type="PIRSR" id="PIRSR600223-1"/>
    </source>
</evidence>
<name>A0A2V2YSQ3_9BACL</name>
<dbReference type="Pfam" id="PF10502">
    <property type="entry name" value="Peptidase_S26"/>
    <property type="match status" value="1"/>
</dbReference>
<evidence type="ECO:0000256" key="6">
    <source>
        <dbReference type="ARBA" id="ARBA00022801"/>
    </source>
</evidence>
<dbReference type="InterPro" id="IPR036286">
    <property type="entry name" value="LexA/Signal_pep-like_sf"/>
</dbReference>
<feature type="active site" evidence="7">
    <location>
        <position position="99"/>
    </location>
</feature>
<dbReference type="InterPro" id="IPR000223">
    <property type="entry name" value="Pept_S26A_signal_pept_1"/>
</dbReference>
<comment type="catalytic activity">
    <reaction evidence="1 8">
        <text>Cleavage of hydrophobic, N-terminal signal or leader sequences from secreted and periplasmic proteins.</text>
        <dbReference type="EC" id="3.4.21.89"/>
    </reaction>
</comment>
<evidence type="ECO:0000256" key="2">
    <source>
        <dbReference type="ARBA" id="ARBA00004401"/>
    </source>
</evidence>
<dbReference type="PRINTS" id="PR00727">
    <property type="entry name" value="LEADERPTASE"/>
</dbReference>
<dbReference type="RefSeq" id="WP_110045727.1">
    <property type="nucleotide sequence ID" value="NZ_CP054612.1"/>
</dbReference>
<comment type="caution">
    <text evidence="11">The sequence shown here is derived from an EMBL/GenBank/DDBJ whole genome shotgun (WGS) entry which is preliminary data.</text>
</comment>
<keyword evidence="6 8" id="KW-0378">Hydrolase</keyword>
<dbReference type="InterPro" id="IPR019757">
    <property type="entry name" value="Pept_S26A_signal_pept_1_Lys-AS"/>
</dbReference>
<comment type="subcellular location">
    <subcellularLocation>
        <location evidence="2">Cell membrane</location>
        <topology evidence="2">Single-pass type II membrane protein</topology>
    </subcellularLocation>
    <subcellularLocation>
        <location evidence="9">Membrane</location>
        <topology evidence="9">Single-pass type II membrane protein</topology>
    </subcellularLocation>
</comment>
<dbReference type="PROSITE" id="PS00760">
    <property type="entry name" value="SPASE_I_2"/>
    <property type="match status" value="1"/>
</dbReference>
<gene>
    <name evidence="11" type="ORF">DFQ01_11938</name>
</gene>
<evidence type="ECO:0000256" key="1">
    <source>
        <dbReference type="ARBA" id="ARBA00000677"/>
    </source>
</evidence>
<dbReference type="Gene3D" id="2.10.109.10">
    <property type="entry name" value="Umud Fragment, subunit A"/>
    <property type="match status" value="1"/>
</dbReference>
<dbReference type="GO" id="GO:0004252">
    <property type="term" value="F:serine-type endopeptidase activity"/>
    <property type="evidence" value="ECO:0007669"/>
    <property type="project" value="InterPro"/>
</dbReference>
<dbReference type="AlphaFoldDB" id="A0A2V2YSQ3"/>
<feature type="transmembrane region" description="Helical" evidence="8">
    <location>
        <begin position="23"/>
        <end position="45"/>
    </location>
</feature>
<dbReference type="InterPro" id="IPR019533">
    <property type="entry name" value="Peptidase_S26"/>
</dbReference>
<dbReference type="CDD" id="cd06530">
    <property type="entry name" value="S26_SPase_I"/>
    <property type="match status" value="1"/>
</dbReference>